<dbReference type="EMBL" id="JAMQYH010000001">
    <property type="protein sequence ID" value="KAJ1702077.1"/>
    <property type="molecule type" value="Genomic_DNA"/>
</dbReference>
<feature type="region of interest" description="Disordered" evidence="1">
    <location>
        <begin position="1"/>
        <end position="32"/>
    </location>
</feature>
<dbReference type="Proteomes" id="UP001151287">
    <property type="component" value="Unassembled WGS sequence"/>
</dbReference>
<dbReference type="InterPro" id="IPR055357">
    <property type="entry name" value="LRR_At1g61320_AtMIF1"/>
</dbReference>
<dbReference type="InterPro" id="IPR001810">
    <property type="entry name" value="F-box_dom"/>
</dbReference>
<organism evidence="4 5">
    <name type="scientific">Rhynchospora breviuscula</name>
    <dbReference type="NCBI Taxonomy" id="2022672"/>
    <lineage>
        <taxon>Eukaryota</taxon>
        <taxon>Viridiplantae</taxon>
        <taxon>Streptophyta</taxon>
        <taxon>Embryophyta</taxon>
        <taxon>Tracheophyta</taxon>
        <taxon>Spermatophyta</taxon>
        <taxon>Magnoliopsida</taxon>
        <taxon>Liliopsida</taxon>
        <taxon>Poales</taxon>
        <taxon>Cyperaceae</taxon>
        <taxon>Cyperoideae</taxon>
        <taxon>Rhynchosporeae</taxon>
        <taxon>Rhynchospora</taxon>
    </lineage>
</organism>
<evidence type="ECO:0000259" key="2">
    <source>
        <dbReference type="Pfam" id="PF00646"/>
    </source>
</evidence>
<keyword evidence="5" id="KW-1185">Reference proteome</keyword>
<dbReference type="Pfam" id="PF23622">
    <property type="entry name" value="LRR_At1g61320_AtMIF1"/>
    <property type="match status" value="1"/>
</dbReference>
<feature type="domain" description="At1g61320/AtMIF1 LRR" evidence="3">
    <location>
        <begin position="106"/>
        <end position="379"/>
    </location>
</feature>
<evidence type="ECO:0000259" key="3">
    <source>
        <dbReference type="Pfam" id="PF23622"/>
    </source>
</evidence>
<dbReference type="AlphaFoldDB" id="A0A9Q0CXN4"/>
<dbReference type="PANTHER" id="PTHR34223">
    <property type="entry name" value="OS11G0201299 PROTEIN"/>
    <property type="match status" value="1"/>
</dbReference>
<sequence>MARRRSQPRSNLPLPPLAMKRRRSPRKQRKEKVDHLSNLPDALLITILSLLSLKQAACTSVLSSRFRNLWTACPNLKVARVDFPFGRRFVDVTTRCLRLRLRNPQIKLLNFSIHSGGRDRDVPVYSISKWLKYAHSLGVRELSLYVYFDHSCSLLPLIFSLSSIQSLVFQTHAVRTDGIEPILPDIIHLTHLKSLHLRVDMHHLDLTRLLNAQKDLEYLWLANVNVEKINIELEKLKVLKVTPAWTTSIEMNLYFPFLEILEIAISLHGVLQCFKGKMPRIRKATIWIQKLNDKSVPLLGQILSCIANVEELNLYIEEMFVIGGNWNFHPLVEQGKELPTFPNLRKLKIYVLCYEKSIQDVVSLLHHAPVLESFNLVHAVSNINSDS</sequence>
<protein>
    <recommendedName>
        <fullName evidence="6">F-box domain-containing protein</fullName>
    </recommendedName>
</protein>
<dbReference type="SUPFAM" id="SSF52047">
    <property type="entry name" value="RNI-like"/>
    <property type="match status" value="1"/>
</dbReference>
<evidence type="ECO:0000256" key="1">
    <source>
        <dbReference type="SAM" id="MobiDB-lite"/>
    </source>
</evidence>
<comment type="caution">
    <text evidence="4">The sequence shown here is derived from an EMBL/GenBank/DDBJ whole genome shotgun (WGS) entry which is preliminary data.</text>
</comment>
<name>A0A9Q0CXN4_9POAL</name>
<accession>A0A9Q0CXN4</accession>
<dbReference type="InterPro" id="IPR053197">
    <property type="entry name" value="F-box_SCFL_complex_component"/>
</dbReference>
<dbReference type="PANTHER" id="PTHR34223:SF51">
    <property type="entry name" value="OS06G0556300 PROTEIN"/>
    <property type="match status" value="1"/>
</dbReference>
<feature type="domain" description="F-box" evidence="2">
    <location>
        <begin position="36"/>
        <end position="75"/>
    </location>
</feature>
<dbReference type="InterPro" id="IPR032675">
    <property type="entry name" value="LRR_dom_sf"/>
</dbReference>
<proteinExistence type="predicted"/>
<evidence type="ECO:0000313" key="4">
    <source>
        <dbReference type="EMBL" id="KAJ1702077.1"/>
    </source>
</evidence>
<dbReference type="SUPFAM" id="SSF81383">
    <property type="entry name" value="F-box domain"/>
    <property type="match status" value="1"/>
</dbReference>
<evidence type="ECO:0000313" key="5">
    <source>
        <dbReference type="Proteomes" id="UP001151287"/>
    </source>
</evidence>
<feature type="compositionally biased region" description="Basic residues" evidence="1">
    <location>
        <begin position="19"/>
        <end position="30"/>
    </location>
</feature>
<dbReference type="Gene3D" id="3.80.10.10">
    <property type="entry name" value="Ribonuclease Inhibitor"/>
    <property type="match status" value="1"/>
</dbReference>
<evidence type="ECO:0008006" key="6">
    <source>
        <dbReference type="Google" id="ProtNLM"/>
    </source>
</evidence>
<dbReference type="OrthoDB" id="668141at2759"/>
<dbReference type="Pfam" id="PF00646">
    <property type="entry name" value="F-box"/>
    <property type="match status" value="1"/>
</dbReference>
<gene>
    <name evidence="4" type="ORF">LUZ63_001856</name>
</gene>
<reference evidence="4" key="1">
    <citation type="journal article" date="2022" name="Cell">
        <title>Repeat-based holocentromeres influence genome architecture and karyotype evolution.</title>
        <authorList>
            <person name="Hofstatter P.G."/>
            <person name="Thangavel G."/>
            <person name="Lux T."/>
            <person name="Neumann P."/>
            <person name="Vondrak T."/>
            <person name="Novak P."/>
            <person name="Zhang M."/>
            <person name="Costa L."/>
            <person name="Castellani M."/>
            <person name="Scott A."/>
            <person name="Toegelov H."/>
            <person name="Fuchs J."/>
            <person name="Mata-Sucre Y."/>
            <person name="Dias Y."/>
            <person name="Vanzela A.L.L."/>
            <person name="Huettel B."/>
            <person name="Almeida C.C.S."/>
            <person name="Simkova H."/>
            <person name="Souza G."/>
            <person name="Pedrosa-Harand A."/>
            <person name="Macas J."/>
            <person name="Mayer K.F.X."/>
            <person name="Houben A."/>
            <person name="Marques A."/>
        </authorList>
    </citation>
    <scope>NUCLEOTIDE SEQUENCE</scope>
    <source>
        <strain evidence="4">RhyBre1mFocal</strain>
    </source>
</reference>
<dbReference type="InterPro" id="IPR036047">
    <property type="entry name" value="F-box-like_dom_sf"/>
</dbReference>